<feature type="region of interest" description="Disordered" evidence="1">
    <location>
        <begin position="48"/>
        <end position="108"/>
    </location>
</feature>
<comment type="caution">
    <text evidence="2">The sequence shown here is derived from an EMBL/GenBank/DDBJ whole genome shotgun (WGS) entry which is preliminary data.</text>
</comment>
<gene>
    <name evidence="2" type="ORF">PIB30_040643</name>
</gene>
<keyword evidence="3" id="KW-1185">Reference proteome</keyword>
<organism evidence="2 3">
    <name type="scientific">Stylosanthes scabra</name>
    <dbReference type="NCBI Taxonomy" id="79078"/>
    <lineage>
        <taxon>Eukaryota</taxon>
        <taxon>Viridiplantae</taxon>
        <taxon>Streptophyta</taxon>
        <taxon>Embryophyta</taxon>
        <taxon>Tracheophyta</taxon>
        <taxon>Spermatophyta</taxon>
        <taxon>Magnoliopsida</taxon>
        <taxon>eudicotyledons</taxon>
        <taxon>Gunneridae</taxon>
        <taxon>Pentapetalae</taxon>
        <taxon>rosids</taxon>
        <taxon>fabids</taxon>
        <taxon>Fabales</taxon>
        <taxon>Fabaceae</taxon>
        <taxon>Papilionoideae</taxon>
        <taxon>50 kb inversion clade</taxon>
        <taxon>dalbergioids sensu lato</taxon>
        <taxon>Dalbergieae</taxon>
        <taxon>Pterocarpus clade</taxon>
        <taxon>Stylosanthes</taxon>
    </lineage>
</organism>
<accession>A0ABU6WFT3</accession>
<evidence type="ECO:0000313" key="3">
    <source>
        <dbReference type="Proteomes" id="UP001341840"/>
    </source>
</evidence>
<reference evidence="2 3" key="1">
    <citation type="journal article" date="2023" name="Plants (Basel)">
        <title>Bridging the Gap: Combining Genomics and Transcriptomics Approaches to Understand Stylosanthes scabra, an Orphan Legume from the Brazilian Caatinga.</title>
        <authorList>
            <person name="Ferreira-Neto J.R.C."/>
            <person name="da Silva M.D."/>
            <person name="Binneck E."/>
            <person name="de Melo N.F."/>
            <person name="da Silva R.H."/>
            <person name="de Melo A.L.T.M."/>
            <person name="Pandolfi V."/>
            <person name="Bustamante F.O."/>
            <person name="Brasileiro-Vidal A.C."/>
            <person name="Benko-Iseppon A.M."/>
        </authorList>
    </citation>
    <scope>NUCLEOTIDE SEQUENCE [LARGE SCALE GENOMIC DNA]</scope>
    <source>
        <tissue evidence="2">Leaves</tissue>
    </source>
</reference>
<feature type="compositionally biased region" description="Polar residues" evidence="1">
    <location>
        <begin position="58"/>
        <end position="70"/>
    </location>
</feature>
<proteinExistence type="predicted"/>
<evidence type="ECO:0000256" key="1">
    <source>
        <dbReference type="SAM" id="MobiDB-lite"/>
    </source>
</evidence>
<protein>
    <submittedName>
        <fullName evidence="2">Uncharacterized protein</fullName>
    </submittedName>
</protein>
<dbReference type="Proteomes" id="UP001341840">
    <property type="component" value="Unassembled WGS sequence"/>
</dbReference>
<evidence type="ECO:0000313" key="2">
    <source>
        <dbReference type="EMBL" id="MED6183748.1"/>
    </source>
</evidence>
<sequence>MTLTGDWAAENWGCVKNRGWHEQEDIPYLRHKIDSRKRWKEARTGCKSHVPTYIDPNQGPSSKIRWQSTAPHGHHQKAQSEGLTAPASKGLNSNGVRKFGRQTDSNRS</sequence>
<dbReference type="EMBL" id="JASCZI010181463">
    <property type="protein sequence ID" value="MED6183748.1"/>
    <property type="molecule type" value="Genomic_DNA"/>
</dbReference>
<name>A0ABU6WFT3_9FABA</name>